<dbReference type="InterPro" id="IPR036388">
    <property type="entry name" value="WH-like_DNA-bd_sf"/>
</dbReference>
<sequence>MNIILIEDQEDVVEYMSIALRMCWPDIEIQSTASGQEGIDLAAKGTADLITLDLGLSDVSGFEVLKAIRLFSQVPIIIITVRSDEIDIVKGLDLGAQEYIVKPFGQMEFLARIRSLLRWKTVNREGFVFTCGGLYLNTRDLVLQYLGHTIKLTRTEAVILRELIKAEGKTLPYKLLCEQVWGDNCPYGSDNIKVHIRNLRVRIESDPNIPQFIFNKFGIGYYISTCK</sequence>
<dbReference type="InterPro" id="IPR039420">
    <property type="entry name" value="WalR-like"/>
</dbReference>
<dbReference type="PANTHER" id="PTHR48111:SF50">
    <property type="entry name" value="KDP OPERON TRANSCRIPTIONAL REGULATORY PROTEIN KDPE"/>
    <property type="match status" value="1"/>
</dbReference>
<dbReference type="Proteomes" id="UP000248786">
    <property type="component" value="Unassembled WGS sequence"/>
</dbReference>
<dbReference type="AlphaFoldDB" id="A0A328ER35"/>
<dbReference type="GO" id="GO:0006355">
    <property type="term" value="P:regulation of DNA-templated transcription"/>
    <property type="evidence" value="ECO:0007669"/>
    <property type="project" value="InterPro"/>
</dbReference>
<protein>
    <submittedName>
        <fullName evidence="7">DNA-binding response regulator</fullName>
    </submittedName>
</protein>
<comment type="caution">
    <text evidence="7">The sequence shown here is derived from an EMBL/GenBank/DDBJ whole genome shotgun (WGS) entry which is preliminary data.</text>
</comment>
<evidence type="ECO:0000313" key="6">
    <source>
        <dbReference type="EMBL" id="RAL68905.1"/>
    </source>
</evidence>
<dbReference type="InterPro" id="IPR001867">
    <property type="entry name" value="OmpR/PhoB-type_DNA-bd"/>
</dbReference>
<name>A0A328ER35_9CHLR</name>
<reference evidence="8 9" key="1">
    <citation type="submission" date="2018-05" db="EMBL/GenBank/DDBJ databases">
        <title>Draft genome sequences of Dehalococcoides mccartyi strains RC and KS.</title>
        <authorList>
            <person name="Higgins S.A."/>
            <person name="Padilla-Crespo E."/>
            <person name="Loeffler F.E."/>
        </authorList>
    </citation>
    <scope>NUCLEOTIDE SEQUENCE [LARGE SCALE GENOMIC DNA]</scope>
    <source>
        <strain evidence="7 8">KS</strain>
        <strain evidence="6 9">RC</strain>
    </source>
</reference>
<dbReference type="EMBL" id="QGLD01000016">
    <property type="protein sequence ID" value="RAL70088.1"/>
    <property type="molecule type" value="Genomic_DNA"/>
</dbReference>
<dbReference type="SUPFAM" id="SSF52172">
    <property type="entry name" value="CheY-like"/>
    <property type="match status" value="1"/>
</dbReference>
<evidence type="ECO:0000259" key="4">
    <source>
        <dbReference type="PROSITE" id="PS50110"/>
    </source>
</evidence>
<dbReference type="InterPro" id="IPR011006">
    <property type="entry name" value="CheY-like_superfamily"/>
</dbReference>
<dbReference type="SMART" id="SM00448">
    <property type="entry name" value="REC"/>
    <property type="match status" value="1"/>
</dbReference>
<feature type="modified residue" description="4-aspartylphosphate" evidence="2">
    <location>
        <position position="53"/>
    </location>
</feature>
<evidence type="ECO:0000313" key="9">
    <source>
        <dbReference type="Proteomes" id="UP000249146"/>
    </source>
</evidence>
<dbReference type="RefSeq" id="WP_015407278.1">
    <property type="nucleotide sequence ID" value="NZ_JSWM01000005.1"/>
</dbReference>
<proteinExistence type="predicted"/>
<evidence type="ECO:0000313" key="8">
    <source>
        <dbReference type="Proteomes" id="UP000248786"/>
    </source>
</evidence>
<dbReference type="PANTHER" id="PTHR48111">
    <property type="entry name" value="REGULATOR OF RPOS"/>
    <property type="match status" value="1"/>
</dbReference>
<dbReference type="InterPro" id="IPR016032">
    <property type="entry name" value="Sig_transdc_resp-reg_C-effctor"/>
</dbReference>
<dbReference type="Pfam" id="PF00072">
    <property type="entry name" value="Response_reg"/>
    <property type="match status" value="1"/>
</dbReference>
<feature type="domain" description="Response regulatory" evidence="4">
    <location>
        <begin position="2"/>
        <end position="117"/>
    </location>
</feature>
<dbReference type="GO" id="GO:0000156">
    <property type="term" value="F:phosphorelay response regulator activity"/>
    <property type="evidence" value="ECO:0007669"/>
    <property type="project" value="TreeGrafter"/>
</dbReference>
<dbReference type="Gene3D" id="6.10.250.690">
    <property type="match status" value="1"/>
</dbReference>
<organism evidence="7 8">
    <name type="scientific">Dehalococcoides mccartyi</name>
    <dbReference type="NCBI Taxonomy" id="61435"/>
    <lineage>
        <taxon>Bacteria</taxon>
        <taxon>Bacillati</taxon>
        <taxon>Chloroflexota</taxon>
        <taxon>Dehalococcoidia</taxon>
        <taxon>Dehalococcoidales</taxon>
        <taxon>Dehalococcoidaceae</taxon>
        <taxon>Dehalococcoides</taxon>
    </lineage>
</organism>
<evidence type="ECO:0000259" key="5">
    <source>
        <dbReference type="PROSITE" id="PS51755"/>
    </source>
</evidence>
<dbReference type="EMBL" id="QGLC01000018">
    <property type="protein sequence ID" value="RAL68905.1"/>
    <property type="molecule type" value="Genomic_DNA"/>
</dbReference>
<dbReference type="Gene3D" id="3.40.50.2300">
    <property type="match status" value="1"/>
</dbReference>
<gene>
    <name evidence="7" type="ORF">C1G86_1412</name>
    <name evidence="6" type="ORF">C1G87_1376</name>
</gene>
<dbReference type="GO" id="GO:0032993">
    <property type="term" value="C:protein-DNA complex"/>
    <property type="evidence" value="ECO:0007669"/>
    <property type="project" value="TreeGrafter"/>
</dbReference>
<dbReference type="Pfam" id="PF00486">
    <property type="entry name" value="Trans_reg_C"/>
    <property type="match status" value="1"/>
</dbReference>
<evidence type="ECO:0000256" key="3">
    <source>
        <dbReference type="PROSITE-ProRule" id="PRU01091"/>
    </source>
</evidence>
<dbReference type="CDD" id="cd00383">
    <property type="entry name" value="trans_reg_C"/>
    <property type="match status" value="1"/>
</dbReference>
<dbReference type="InterPro" id="IPR001789">
    <property type="entry name" value="Sig_transdc_resp-reg_receiver"/>
</dbReference>
<feature type="DNA-binding region" description="OmpR/PhoB-type" evidence="3">
    <location>
        <begin position="126"/>
        <end position="225"/>
    </location>
</feature>
<dbReference type="SMART" id="SM00862">
    <property type="entry name" value="Trans_reg_C"/>
    <property type="match status" value="1"/>
</dbReference>
<dbReference type="PROSITE" id="PS50110">
    <property type="entry name" value="RESPONSE_REGULATORY"/>
    <property type="match status" value="1"/>
</dbReference>
<dbReference type="Gene3D" id="1.10.10.10">
    <property type="entry name" value="Winged helix-like DNA-binding domain superfamily/Winged helix DNA-binding domain"/>
    <property type="match status" value="1"/>
</dbReference>
<dbReference type="Proteomes" id="UP000249146">
    <property type="component" value="Unassembled WGS sequence"/>
</dbReference>
<evidence type="ECO:0000256" key="1">
    <source>
        <dbReference type="ARBA" id="ARBA00023125"/>
    </source>
</evidence>
<keyword evidence="1 3" id="KW-0238">DNA-binding</keyword>
<dbReference type="GO" id="GO:0005829">
    <property type="term" value="C:cytosol"/>
    <property type="evidence" value="ECO:0007669"/>
    <property type="project" value="TreeGrafter"/>
</dbReference>
<keyword evidence="2" id="KW-0597">Phosphoprotein</keyword>
<accession>A0A328ER35</accession>
<dbReference type="GO" id="GO:0000976">
    <property type="term" value="F:transcription cis-regulatory region binding"/>
    <property type="evidence" value="ECO:0007669"/>
    <property type="project" value="TreeGrafter"/>
</dbReference>
<dbReference type="PROSITE" id="PS51755">
    <property type="entry name" value="OMPR_PHOB"/>
    <property type="match status" value="1"/>
</dbReference>
<evidence type="ECO:0000313" key="7">
    <source>
        <dbReference type="EMBL" id="RAL70088.1"/>
    </source>
</evidence>
<feature type="domain" description="OmpR/PhoB-type" evidence="5">
    <location>
        <begin position="126"/>
        <end position="225"/>
    </location>
</feature>
<evidence type="ECO:0000256" key="2">
    <source>
        <dbReference type="PROSITE-ProRule" id="PRU00169"/>
    </source>
</evidence>
<dbReference type="SUPFAM" id="SSF46894">
    <property type="entry name" value="C-terminal effector domain of the bipartite response regulators"/>
    <property type="match status" value="1"/>
</dbReference>